<dbReference type="RefSeq" id="WP_011081079.1">
    <property type="nucleotide sequence ID" value="NZ_CBCSKP010000012.1"/>
</dbReference>
<reference evidence="2 3" key="1">
    <citation type="journal article" date="2018" name="Front. Microbiol.">
        <title>Phylogeny of Vibrio vulnificus from the Analysis of the Core-Genome: Implications for Intra-Species Taxonomy.</title>
        <authorList>
            <person name="Roig F.J."/>
            <person name="Gonzalez-Candelas F."/>
            <person name="Sanjuan E."/>
            <person name="Fouz B."/>
            <person name="Feil E.J."/>
            <person name="Llorens C."/>
            <person name="Baker-Austin C."/>
            <person name="Oliver J.D."/>
            <person name="Danin-Poleg Y."/>
            <person name="Gibas C.J."/>
            <person name="Kashi Y."/>
            <person name="Gulig P.A."/>
            <person name="Morrison S.S."/>
            <person name="Amaro C."/>
        </authorList>
    </citation>
    <scope>NUCLEOTIDE SEQUENCE [LARGE SCALE GENOMIC DNA]</scope>
    <source>
        <strain evidence="2 3">CECT4608</strain>
    </source>
</reference>
<name>A0A2S3QXK4_VIBVL</name>
<evidence type="ECO:0000256" key="1">
    <source>
        <dbReference type="PROSITE-ProRule" id="PRU00339"/>
    </source>
</evidence>
<dbReference type="EMBL" id="PDGH01000135">
    <property type="protein sequence ID" value="POB43124.1"/>
    <property type="molecule type" value="Genomic_DNA"/>
</dbReference>
<sequence length="382" mass="43176">MANWLIKVVIFSLMVGCSSISSELQTKERLLLSSGENQQLVEFYKGNLAEVPSYKVKLVNLYLEMGDIKSAELYTNTYTAKDLDEPDYIYSLANLNYKKKRYDSALQESEKFLDEGGDEAAYHLLVGKIYAQRKEYETAIQHFEESRKSGASDREAGNNIAVVYLLQNRYVEATEILYDLYVAMPSDAKVRSNLIISSVQSNRPDIALEVLKHEKGEEEARKQLAALMKTVNKGKNKGKKAVQPQVAQINKDTTRATVVQTAQVTPKAQEEIKKVEQAKPVNNVVTANNVVPVSKLDVNNLKPKAPSLYRIQVLASYKAVPNDYLNFLKANYGTVYSYTHGLWKRYCIGEFTDIEEAKAFLNSLNIKGAFVVDYTKKRYVEL</sequence>
<protein>
    <submittedName>
        <fullName evidence="2">Pilus assembly protein TadD</fullName>
    </submittedName>
</protein>
<dbReference type="Proteomes" id="UP000237466">
    <property type="component" value="Unassembled WGS sequence"/>
</dbReference>
<evidence type="ECO:0000313" key="2">
    <source>
        <dbReference type="EMBL" id="POB43124.1"/>
    </source>
</evidence>
<proteinExistence type="predicted"/>
<organism evidence="2 3">
    <name type="scientific">Vibrio vulnificus</name>
    <dbReference type="NCBI Taxonomy" id="672"/>
    <lineage>
        <taxon>Bacteria</taxon>
        <taxon>Pseudomonadati</taxon>
        <taxon>Pseudomonadota</taxon>
        <taxon>Gammaproteobacteria</taxon>
        <taxon>Vibrionales</taxon>
        <taxon>Vibrionaceae</taxon>
        <taxon>Vibrio</taxon>
    </lineage>
</organism>
<dbReference type="InterPro" id="IPR019734">
    <property type="entry name" value="TPR_rpt"/>
</dbReference>
<comment type="caution">
    <text evidence="2">The sequence shown here is derived from an EMBL/GenBank/DDBJ whole genome shotgun (WGS) entry which is preliminary data.</text>
</comment>
<dbReference type="SUPFAM" id="SSF48452">
    <property type="entry name" value="TPR-like"/>
    <property type="match status" value="1"/>
</dbReference>
<keyword evidence="1" id="KW-0802">TPR repeat</keyword>
<evidence type="ECO:0000313" key="3">
    <source>
        <dbReference type="Proteomes" id="UP000237466"/>
    </source>
</evidence>
<dbReference type="PROSITE" id="PS50005">
    <property type="entry name" value="TPR"/>
    <property type="match status" value="1"/>
</dbReference>
<dbReference type="Gene3D" id="1.25.40.10">
    <property type="entry name" value="Tetratricopeptide repeat domain"/>
    <property type="match status" value="1"/>
</dbReference>
<feature type="repeat" description="TPR" evidence="1">
    <location>
        <begin position="120"/>
        <end position="153"/>
    </location>
</feature>
<dbReference type="InterPro" id="IPR011990">
    <property type="entry name" value="TPR-like_helical_dom_sf"/>
</dbReference>
<dbReference type="Pfam" id="PF12895">
    <property type="entry name" value="ANAPC3"/>
    <property type="match status" value="1"/>
</dbReference>
<dbReference type="AlphaFoldDB" id="A0A2S3QXK4"/>
<gene>
    <name evidence="2" type="ORF">CRN52_21390</name>
</gene>
<accession>A0A2S3QXK4</accession>